<protein>
    <submittedName>
        <fullName evidence="1">Uncharacterized protein</fullName>
    </submittedName>
</protein>
<evidence type="ECO:0000313" key="1">
    <source>
        <dbReference type="EMBL" id="SPZ00020.1"/>
    </source>
</evidence>
<sequence length="42" mass="4867">MQAVDEIVTNCFQGWDQKHISEPVLEVLCMTELQRDDSQILC</sequence>
<dbReference type="Proteomes" id="UP000250443">
    <property type="component" value="Unassembled WGS sequence"/>
</dbReference>
<name>A0A2X2DZJ4_PSELU</name>
<dbReference type="EMBL" id="UAUF01000002">
    <property type="protein sequence ID" value="SPZ00020.1"/>
    <property type="molecule type" value="Genomic_DNA"/>
</dbReference>
<reference evidence="1 2" key="1">
    <citation type="submission" date="2018-06" db="EMBL/GenBank/DDBJ databases">
        <authorList>
            <consortium name="Pathogen Informatics"/>
            <person name="Doyle S."/>
        </authorList>
    </citation>
    <scope>NUCLEOTIDE SEQUENCE [LARGE SCALE GENOMIC DNA]</scope>
    <source>
        <strain evidence="1 2">NCTC11842</strain>
    </source>
</reference>
<accession>A0A2X2DZJ4</accession>
<evidence type="ECO:0000313" key="2">
    <source>
        <dbReference type="Proteomes" id="UP000250443"/>
    </source>
</evidence>
<dbReference type="AlphaFoldDB" id="A0A2X2DZJ4"/>
<gene>
    <name evidence="1" type="ORF">NCTC11842_00165</name>
</gene>
<organism evidence="1 2">
    <name type="scientific">Pseudomonas luteola</name>
    <dbReference type="NCBI Taxonomy" id="47886"/>
    <lineage>
        <taxon>Bacteria</taxon>
        <taxon>Pseudomonadati</taxon>
        <taxon>Pseudomonadota</taxon>
        <taxon>Gammaproteobacteria</taxon>
        <taxon>Pseudomonadales</taxon>
        <taxon>Pseudomonadaceae</taxon>
        <taxon>Pseudomonas</taxon>
    </lineage>
</organism>
<proteinExistence type="predicted"/>